<proteinExistence type="predicted"/>
<dbReference type="PANTHER" id="PTHR37473">
    <property type="entry name" value="EF-HAND DOMAIN-CONTAINING PROTEIN"/>
    <property type="match status" value="1"/>
</dbReference>
<keyword evidence="4" id="KW-1185">Reference proteome</keyword>
<reference evidence="3 4" key="1">
    <citation type="journal article" date="2006" name="Nature">
        <title>Global trends of whole-genome duplications revealed by the ciliate Paramecium tetraurelia.</title>
        <authorList>
            <consortium name="Genoscope"/>
            <person name="Aury J.-M."/>
            <person name="Jaillon O."/>
            <person name="Duret L."/>
            <person name="Noel B."/>
            <person name="Jubin C."/>
            <person name="Porcel B.M."/>
            <person name="Segurens B."/>
            <person name="Daubin V."/>
            <person name="Anthouard V."/>
            <person name="Aiach N."/>
            <person name="Arnaiz O."/>
            <person name="Billaut A."/>
            <person name="Beisson J."/>
            <person name="Blanc I."/>
            <person name="Bouhouche K."/>
            <person name="Camara F."/>
            <person name="Duharcourt S."/>
            <person name="Guigo R."/>
            <person name="Gogendeau D."/>
            <person name="Katinka M."/>
            <person name="Keller A.-M."/>
            <person name="Kissmehl R."/>
            <person name="Klotz C."/>
            <person name="Koll F."/>
            <person name="Le Moue A."/>
            <person name="Lepere C."/>
            <person name="Malinsky S."/>
            <person name="Nowacki M."/>
            <person name="Nowak J.K."/>
            <person name="Plattner H."/>
            <person name="Poulain J."/>
            <person name="Ruiz F."/>
            <person name="Serrano V."/>
            <person name="Zagulski M."/>
            <person name="Dessen P."/>
            <person name="Betermier M."/>
            <person name="Weissenbach J."/>
            <person name="Scarpelli C."/>
            <person name="Schachter V."/>
            <person name="Sperling L."/>
            <person name="Meyer E."/>
            <person name="Cohen J."/>
            <person name="Wincker P."/>
        </authorList>
    </citation>
    <scope>NUCLEOTIDE SEQUENCE [LARGE SCALE GENOMIC DNA]</scope>
    <source>
        <strain evidence="3 4">Stock d4-2</strain>
    </source>
</reference>
<accession>A0DP92</accession>
<keyword evidence="1" id="KW-0175">Coiled coil</keyword>
<dbReference type="HOGENOM" id="CLU_428648_0_0_1"/>
<evidence type="ECO:0000313" key="3">
    <source>
        <dbReference type="EMBL" id="CAK84859.1"/>
    </source>
</evidence>
<organism evidence="3 4">
    <name type="scientific">Paramecium tetraurelia</name>
    <dbReference type="NCBI Taxonomy" id="5888"/>
    <lineage>
        <taxon>Eukaryota</taxon>
        <taxon>Sar</taxon>
        <taxon>Alveolata</taxon>
        <taxon>Ciliophora</taxon>
        <taxon>Intramacronucleata</taxon>
        <taxon>Oligohymenophorea</taxon>
        <taxon>Peniculida</taxon>
        <taxon>Parameciidae</taxon>
        <taxon>Paramecium</taxon>
    </lineage>
</organism>
<sequence length="639" mass="75951">MSQSCKLSLSTLKGQQPLFPNISYKTSESPSKDLIPLTNYMLFEQKQDKINANRMKSGNQLKNERVETISRYLRQLVLTKKSFNQDISKIQDKDKITDSKDTISNSEESTLSFHNLKKIDDKFRKQMFQRISKSCKDLTVQGNQDNQMQNHCIVELDQEQEDCERNISHVIKNQINISPNLYNNFIHNKIQKLSPQNQQNVVLDFSQQNKEFREKNTQIIHMIRNVQQNIFRQREEERLNLDKDYKIQKVQRQKERKEGLHNAQVGLKDRKLKLLLNALKGSQSKQSQDPLVLNIKKKQNNMGNQSTIISRQNSFQYYNLNCITDKQNDDKMIRKFSQVSDVCSSETSLGSNCYICNKLKIICRISTKTFQSHLIIDYQYSIDYHKFVYLISLLENKQKKQYLMSGELPKITSKSLFSTYVEKKNAEEESLKIRNRIDQIRQERDKILKRIQSEELKAEQIYKHRLELQLKKEEKIRQKVEAPPPFSLGVSRAQRETLKRIKEEMLHRKKTEVKEFRSWHRHDLQETRLQKSLDHESYRSKVLQGKEEERQANQNTLEKLKERRNRIRYELEIEKDRIQREKNEYDQKIQELEQLEQLELANLQKTLQRQNQAKEKVNLAQTLPPKELEAKFGYNSTSS</sequence>
<dbReference type="InParanoid" id="A0DP92"/>
<gene>
    <name evidence="3" type="ORF">GSPATT00019041001</name>
</gene>
<protein>
    <submittedName>
        <fullName evidence="3">Uncharacterized protein</fullName>
    </submittedName>
</protein>
<evidence type="ECO:0000256" key="2">
    <source>
        <dbReference type="SAM" id="MobiDB-lite"/>
    </source>
</evidence>
<feature type="region of interest" description="Disordered" evidence="2">
    <location>
        <begin position="530"/>
        <end position="557"/>
    </location>
</feature>
<dbReference type="GeneID" id="5038041"/>
<dbReference type="KEGG" id="ptm:GSPATT00019041001"/>
<dbReference type="RefSeq" id="XP_001452256.1">
    <property type="nucleotide sequence ID" value="XM_001452219.1"/>
</dbReference>
<dbReference type="PANTHER" id="PTHR37473:SF1">
    <property type="entry name" value="EF-HAND DOMAIN-CONTAINING PROTEIN"/>
    <property type="match status" value="1"/>
</dbReference>
<dbReference type="OrthoDB" id="308634at2759"/>
<feature type="compositionally biased region" description="Basic and acidic residues" evidence="2">
    <location>
        <begin position="530"/>
        <end position="551"/>
    </location>
</feature>
<evidence type="ECO:0000313" key="4">
    <source>
        <dbReference type="Proteomes" id="UP000000600"/>
    </source>
</evidence>
<dbReference type="EMBL" id="CT868529">
    <property type="protein sequence ID" value="CAK84859.1"/>
    <property type="molecule type" value="Genomic_DNA"/>
</dbReference>
<dbReference type="Proteomes" id="UP000000600">
    <property type="component" value="Unassembled WGS sequence"/>
</dbReference>
<name>A0DP92_PARTE</name>
<feature type="coiled-coil region" evidence="1">
    <location>
        <begin position="423"/>
        <end position="457"/>
    </location>
</feature>
<dbReference type="AlphaFoldDB" id="A0DP92"/>
<evidence type="ECO:0000256" key="1">
    <source>
        <dbReference type="SAM" id="Coils"/>
    </source>
</evidence>